<reference evidence="8 9" key="1">
    <citation type="submission" date="2014-11" db="EMBL/GenBank/DDBJ databases">
        <authorList>
            <person name="Wibberg Daniel"/>
        </authorList>
    </citation>
    <scope>NUCLEOTIDE SEQUENCE [LARGE SCALE GENOMIC DNA]</scope>
    <source>
        <strain evidence="8">Rhizoctonia solani AG1-IB 7/3/14</strain>
    </source>
</reference>
<keyword evidence="3 6" id="KW-0479">Metal-binding</keyword>
<dbReference type="GO" id="GO:0008299">
    <property type="term" value="P:isoprenoid biosynthetic process"/>
    <property type="evidence" value="ECO:0007669"/>
    <property type="project" value="UniProtKB-ARBA"/>
</dbReference>
<name>A0A0B7FXK8_THACB</name>
<organism evidence="8 9">
    <name type="scientific">Thanatephorus cucumeris (strain AG1-IB / isolate 7/3/14)</name>
    <name type="common">Lettuce bottom rot fungus</name>
    <name type="synonym">Rhizoctonia solani</name>
    <dbReference type="NCBI Taxonomy" id="1108050"/>
    <lineage>
        <taxon>Eukaryota</taxon>
        <taxon>Fungi</taxon>
        <taxon>Dikarya</taxon>
        <taxon>Basidiomycota</taxon>
        <taxon>Agaricomycotina</taxon>
        <taxon>Agaricomycetes</taxon>
        <taxon>Cantharellales</taxon>
        <taxon>Ceratobasidiaceae</taxon>
        <taxon>Rhizoctonia</taxon>
        <taxon>Rhizoctonia solani AG-1</taxon>
    </lineage>
</organism>
<keyword evidence="9" id="KW-1185">Reference proteome</keyword>
<dbReference type="Proteomes" id="UP000059188">
    <property type="component" value="Unassembled WGS sequence"/>
</dbReference>
<dbReference type="GO" id="GO:0046872">
    <property type="term" value="F:metal ion binding"/>
    <property type="evidence" value="ECO:0007669"/>
    <property type="project" value="UniProtKB-KW"/>
</dbReference>
<evidence type="ECO:0000256" key="4">
    <source>
        <dbReference type="ARBA" id="ARBA00022842"/>
    </source>
</evidence>
<dbReference type="EMBL" id="LN679158">
    <property type="protein sequence ID" value="CEL61574.1"/>
    <property type="molecule type" value="Genomic_DNA"/>
</dbReference>
<evidence type="ECO:0000313" key="8">
    <source>
        <dbReference type="EMBL" id="CEL61574.1"/>
    </source>
</evidence>
<evidence type="ECO:0000256" key="2">
    <source>
        <dbReference type="ARBA" id="ARBA00006333"/>
    </source>
</evidence>
<dbReference type="GO" id="GO:0010333">
    <property type="term" value="F:terpene synthase activity"/>
    <property type="evidence" value="ECO:0007669"/>
    <property type="project" value="InterPro"/>
</dbReference>
<keyword evidence="4 6" id="KW-0460">Magnesium</keyword>
<feature type="region of interest" description="Disordered" evidence="7">
    <location>
        <begin position="353"/>
        <end position="397"/>
    </location>
</feature>
<dbReference type="Pfam" id="PF19086">
    <property type="entry name" value="Terpene_syn_C_2"/>
    <property type="match status" value="1"/>
</dbReference>
<sequence>MSDALKTHTLDDSPSPASILIPDIAGYIRDIFTLKLNPYHEEAEATSTAWFGSYGLHSGPEREKFLSARYCLLASYCYPEADLERLRPVMDFIIWLVAFDDMVDEGEFCDSIETLKYAFGVTLNFLRNPDGPHPNLKYLIALKSFYDRMRANGSPTALHRFVKGAERYMEAAVKDTIDRAAGRDPTIDEYIQLRAESSGVEWAYAALEYSHGIELPDEVHSDPVVSELALAGNQILTWMNDIYSFSLEQAKGYTHNILFVVMSNKKVELQAAVDFVEEMIKKRIKEYLDTKASLPSFGPELDNQAHGYGFEEERKIYSLLNGYTAGHVIDFFFWNTFLFYEKIGATCEQGKPLERHRRNRGQLRETPSHNTQHVTEEKEAGGQRERKVKQRESSERE</sequence>
<dbReference type="InterPro" id="IPR034686">
    <property type="entry name" value="Terpene_cyclase-like_2"/>
</dbReference>
<dbReference type="OrthoDB" id="2861623at2759"/>
<evidence type="ECO:0000256" key="6">
    <source>
        <dbReference type="RuleBase" id="RU366034"/>
    </source>
</evidence>
<comment type="cofactor">
    <cofactor evidence="1 6">
        <name>Mg(2+)</name>
        <dbReference type="ChEBI" id="CHEBI:18420"/>
    </cofactor>
</comment>
<dbReference type="PANTHER" id="PTHR35201:SF4">
    <property type="entry name" value="BETA-PINACENE SYNTHASE-RELATED"/>
    <property type="match status" value="1"/>
</dbReference>
<dbReference type="PANTHER" id="PTHR35201">
    <property type="entry name" value="TERPENE SYNTHASE"/>
    <property type="match status" value="1"/>
</dbReference>
<evidence type="ECO:0000256" key="7">
    <source>
        <dbReference type="SAM" id="MobiDB-lite"/>
    </source>
</evidence>
<gene>
    <name evidence="8" type="ORF">RSOLAG1IB_10138</name>
</gene>
<keyword evidence="5 6" id="KW-0456">Lyase</keyword>
<evidence type="ECO:0000256" key="5">
    <source>
        <dbReference type="ARBA" id="ARBA00023239"/>
    </source>
</evidence>
<dbReference type="Gene3D" id="1.10.600.10">
    <property type="entry name" value="Farnesyl Diphosphate Synthase"/>
    <property type="match status" value="1"/>
</dbReference>
<dbReference type="EC" id="4.2.3.-" evidence="6"/>
<evidence type="ECO:0000256" key="1">
    <source>
        <dbReference type="ARBA" id="ARBA00001946"/>
    </source>
</evidence>
<dbReference type="STRING" id="1108050.A0A0B7FXK8"/>
<proteinExistence type="inferred from homology"/>
<dbReference type="InterPro" id="IPR008949">
    <property type="entry name" value="Isoprenoid_synthase_dom_sf"/>
</dbReference>
<dbReference type="SUPFAM" id="SSF48576">
    <property type="entry name" value="Terpenoid synthases"/>
    <property type="match status" value="1"/>
</dbReference>
<accession>A0A0B7FXK8</accession>
<feature type="compositionally biased region" description="Basic and acidic residues" evidence="7">
    <location>
        <begin position="374"/>
        <end position="397"/>
    </location>
</feature>
<comment type="similarity">
    <text evidence="2 6">Belongs to the terpene synthase family.</text>
</comment>
<protein>
    <recommendedName>
        <fullName evidence="6">Terpene synthase</fullName>
        <ecNumber evidence="6">4.2.3.-</ecNumber>
    </recommendedName>
</protein>
<dbReference type="AlphaFoldDB" id="A0A0B7FXK8"/>
<evidence type="ECO:0000313" key="9">
    <source>
        <dbReference type="Proteomes" id="UP000059188"/>
    </source>
</evidence>
<evidence type="ECO:0000256" key="3">
    <source>
        <dbReference type="ARBA" id="ARBA00022723"/>
    </source>
</evidence>